<dbReference type="CDD" id="cd00037">
    <property type="entry name" value="CLECT"/>
    <property type="match status" value="1"/>
</dbReference>
<dbReference type="InterPro" id="IPR001304">
    <property type="entry name" value="C-type_lectin-like"/>
</dbReference>
<dbReference type="InterPro" id="IPR050111">
    <property type="entry name" value="C-type_lectin/snaclec_domain"/>
</dbReference>
<dbReference type="InterPro" id="IPR016186">
    <property type="entry name" value="C-type_lectin-like/link_sf"/>
</dbReference>
<dbReference type="SUPFAM" id="SSF56436">
    <property type="entry name" value="C-type lectin-like"/>
    <property type="match status" value="2"/>
</dbReference>
<reference evidence="1" key="1">
    <citation type="submission" date="2020-11" db="EMBL/GenBank/DDBJ databases">
        <authorList>
            <person name="Tran Van P."/>
        </authorList>
    </citation>
    <scope>NUCLEOTIDE SEQUENCE</scope>
</reference>
<evidence type="ECO:0000313" key="1">
    <source>
        <dbReference type="EMBL" id="CAD7230642.1"/>
    </source>
</evidence>
<sequence>MQLFFLVLLLVPTIAEYDHDPSSPKAYGSGIPVYENQCPRPFTAVVGGHCYFLSYGAIRQTWKNAQLLCSWLHPEGRLAEFEDEEELVDATRFLVTDSIFGNYTWTGIQWVDVQSDAELPFICEVEANPSQPPPVILKCPNGFFQLSTGCYLFRMQRRTWDDSKAYCSSLTEGGRLVEFETQEEYQLLIDYIPENGYCGISVPYGLTRGWDADQKGSQKHFSICEADLVEVP</sequence>
<dbReference type="InterPro" id="IPR016187">
    <property type="entry name" value="CTDL_fold"/>
</dbReference>
<accession>A0A7R8ZQN5</accession>
<proteinExistence type="predicted"/>
<name>A0A7R8ZQN5_9CRUS</name>
<dbReference type="EMBL" id="OB662845">
    <property type="protein sequence ID" value="CAD7230642.1"/>
    <property type="molecule type" value="Genomic_DNA"/>
</dbReference>
<dbReference type="PROSITE" id="PS50041">
    <property type="entry name" value="C_TYPE_LECTIN_2"/>
    <property type="match status" value="1"/>
</dbReference>
<dbReference type="PANTHER" id="PTHR22803">
    <property type="entry name" value="MANNOSE, PHOSPHOLIPASE, LECTIN RECEPTOR RELATED"/>
    <property type="match status" value="1"/>
</dbReference>
<dbReference type="AlphaFoldDB" id="A0A7R8ZQN5"/>
<organism evidence="1">
    <name type="scientific">Cyprideis torosa</name>
    <dbReference type="NCBI Taxonomy" id="163714"/>
    <lineage>
        <taxon>Eukaryota</taxon>
        <taxon>Metazoa</taxon>
        <taxon>Ecdysozoa</taxon>
        <taxon>Arthropoda</taxon>
        <taxon>Crustacea</taxon>
        <taxon>Oligostraca</taxon>
        <taxon>Ostracoda</taxon>
        <taxon>Podocopa</taxon>
        <taxon>Podocopida</taxon>
        <taxon>Cytherocopina</taxon>
        <taxon>Cytheroidea</taxon>
        <taxon>Cytherideidae</taxon>
        <taxon>Cyprideis</taxon>
    </lineage>
</organism>
<dbReference type="OrthoDB" id="6428734at2759"/>
<gene>
    <name evidence="1" type="ORF">CTOB1V02_LOCUS8499</name>
</gene>
<protein>
    <submittedName>
        <fullName evidence="1">Uncharacterized protein</fullName>
    </submittedName>
</protein>
<dbReference type="Gene3D" id="3.10.100.10">
    <property type="entry name" value="Mannose-Binding Protein A, subunit A"/>
    <property type="match status" value="2"/>
</dbReference>